<dbReference type="AlphaFoldDB" id="A0A1D1VSH2"/>
<name>A0A1D1VSH2_RAMVA</name>
<proteinExistence type="predicted"/>
<protein>
    <recommendedName>
        <fullName evidence="5">Secreted protein</fullName>
    </recommendedName>
</protein>
<evidence type="ECO:0008006" key="5">
    <source>
        <dbReference type="Google" id="ProtNLM"/>
    </source>
</evidence>
<comment type="caution">
    <text evidence="3">The sequence shown here is derived from an EMBL/GenBank/DDBJ whole genome shotgun (WGS) entry which is preliminary data.</text>
</comment>
<dbReference type="Proteomes" id="UP000186922">
    <property type="component" value="Unassembled WGS sequence"/>
</dbReference>
<accession>A0A1D1VSH2</accession>
<feature type="signal peptide" evidence="2">
    <location>
        <begin position="1"/>
        <end position="21"/>
    </location>
</feature>
<feature type="region of interest" description="Disordered" evidence="1">
    <location>
        <begin position="57"/>
        <end position="77"/>
    </location>
</feature>
<dbReference type="EMBL" id="BDGG01000011">
    <property type="protein sequence ID" value="GAV04470.1"/>
    <property type="molecule type" value="Genomic_DNA"/>
</dbReference>
<evidence type="ECO:0000256" key="1">
    <source>
        <dbReference type="SAM" id="MobiDB-lite"/>
    </source>
</evidence>
<feature type="chain" id="PRO_5008898780" description="Secreted protein" evidence="2">
    <location>
        <begin position="22"/>
        <end position="96"/>
    </location>
</feature>
<reference evidence="3 4" key="1">
    <citation type="journal article" date="2016" name="Nat. Commun.">
        <title>Extremotolerant tardigrade genome and improved radiotolerance of human cultured cells by tardigrade-unique protein.</title>
        <authorList>
            <person name="Hashimoto T."/>
            <person name="Horikawa D.D."/>
            <person name="Saito Y."/>
            <person name="Kuwahara H."/>
            <person name="Kozuka-Hata H."/>
            <person name="Shin-I T."/>
            <person name="Minakuchi Y."/>
            <person name="Ohishi K."/>
            <person name="Motoyama A."/>
            <person name="Aizu T."/>
            <person name="Enomoto A."/>
            <person name="Kondo K."/>
            <person name="Tanaka S."/>
            <person name="Hara Y."/>
            <person name="Koshikawa S."/>
            <person name="Sagara H."/>
            <person name="Miura T."/>
            <person name="Yokobori S."/>
            <person name="Miyagawa K."/>
            <person name="Suzuki Y."/>
            <person name="Kubo T."/>
            <person name="Oyama M."/>
            <person name="Kohara Y."/>
            <person name="Fujiyama A."/>
            <person name="Arakawa K."/>
            <person name="Katayama T."/>
            <person name="Toyoda A."/>
            <person name="Kunieda T."/>
        </authorList>
    </citation>
    <scope>NUCLEOTIDE SEQUENCE [LARGE SCALE GENOMIC DNA]</scope>
    <source>
        <strain evidence="3 4">YOKOZUNA-1</strain>
    </source>
</reference>
<sequence>MFRRIHLTSSLSLLLLIIVNVQYFLDYLCCCTVKLTCSQSYKPRSKASGILQSSKFSHHSPASCPVRSDHRCSISGSRRPASRRWLCLRLRPGRFH</sequence>
<evidence type="ECO:0000313" key="3">
    <source>
        <dbReference type="EMBL" id="GAV04470.1"/>
    </source>
</evidence>
<keyword evidence="4" id="KW-1185">Reference proteome</keyword>
<evidence type="ECO:0000256" key="2">
    <source>
        <dbReference type="SAM" id="SignalP"/>
    </source>
</evidence>
<keyword evidence="2" id="KW-0732">Signal</keyword>
<gene>
    <name evidence="3" type="primary">RvY_14741</name>
    <name evidence="3" type="synonym">RvY_14741.2</name>
    <name evidence="3" type="ORF">RvY_14741-2</name>
</gene>
<evidence type="ECO:0000313" key="4">
    <source>
        <dbReference type="Proteomes" id="UP000186922"/>
    </source>
</evidence>
<organism evidence="3 4">
    <name type="scientific">Ramazzottius varieornatus</name>
    <name type="common">Water bear</name>
    <name type="synonym">Tardigrade</name>
    <dbReference type="NCBI Taxonomy" id="947166"/>
    <lineage>
        <taxon>Eukaryota</taxon>
        <taxon>Metazoa</taxon>
        <taxon>Ecdysozoa</taxon>
        <taxon>Tardigrada</taxon>
        <taxon>Eutardigrada</taxon>
        <taxon>Parachela</taxon>
        <taxon>Hypsibioidea</taxon>
        <taxon>Ramazzottiidae</taxon>
        <taxon>Ramazzottius</taxon>
    </lineage>
</organism>